<proteinExistence type="predicted"/>
<evidence type="ECO:0000313" key="1">
    <source>
        <dbReference type="Proteomes" id="UP000046392"/>
    </source>
</evidence>
<organism evidence="1 2">
    <name type="scientific">Strongyloides papillosus</name>
    <name type="common">Intestinal threadworm</name>
    <dbReference type="NCBI Taxonomy" id="174720"/>
    <lineage>
        <taxon>Eukaryota</taxon>
        <taxon>Metazoa</taxon>
        <taxon>Ecdysozoa</taxon>
        <taxon>Nematoda</taxon>
        <taxon>Chromadorea</taxon>
        <taxon>Rhabditida</taxon>
        <taxon>Tylenchina</taxon>
        <taxon>Panagrolaimomorpha</taxon>
        <taxon>Strongyloidoidea</taxon>
        <taxon>Strongyloididae</taxon>
        <taxon>Strongyloides</taxon>
    </lineage>
</organism>
<dbReference type="WBParaSite" id="SPAL_0000958600.1">
    <property type="protein sequence ID" value="SPAL_0000958600.1"/>
    <property type="gene ID" value="SPAL_0000958600"/>
</dbReference>
<keyword evidence="1" id="KW-1185">Reference proteome</keyword>
<dbReference type="Proteomes" id="UP000046392">
    <property type="component" value="Unplaced"/>
</dbReference>
<dbReference type="AlphaFoldDB" id="A0A0N5BUR7"/>
<sequence length="103" mass="11735">MPDLDKVELADIPGIKKTCKPRLRNRVRNLKIKAKSFHMEGKLLCKISGTFIFPIKSAVTCINRDIMPDLDKVELADIPGIKKTCKPRLRNRVRSKTYKINSG</sequence>
<reference evidence="2" key="1">
    <citation type="submission" date="2017-02" db="UniProtKB">
        <authorList>
            <consortium name="WormBaseParasite"/>
        </authorList>
    </citation>
    <scope>IDENTIFICATION</scope>
</reference>
<protein>
    <submittedName>
        <fullName evidence="2">ABC transporter ATP-binding protein</fullName>
    </submittedName>
</protein>
<name>A0A0N5BUR7_STREA</name>
<evidence type="ECO:0000313" key="2">
    <source>
        <dbReference type="WBParaSite" id="SPAL_0000958600.1"/>
    </source>
</evidence>
<accession>A0A0N5BUR7</accession>